<dbReference type="RefSeq" id="WP_002639384.1">
    <property type="nucleotide sequence ID" value="NZ_CP012109.1"/>
</dbReference>
<name>A0A0H4WSY7_9BACT</name>
<dbReference type="OrthoDB" id="8617457at2"/>
<keyword evidence="2" id="KW-1185">Reference proteome</keyword>
<proteinExistence type="predicted"/>
<accession>A0A0H4WSY7</accession>
<dbReference type="AlphaFoldDB" id="A0A0H4WSY7"/>
<sequence length="216" mass="21176">MPALSASEIENLASSALQSAGLRGENAPDLAKAVGQVCGQAFTLFVNMAMVAPGIPAAASPPPGAGSTVGPGMLLPPPAGGPGAAQIEPLALAALSSNALNGEQKPALAKALAKSIEQALTLFTLQVKVAPGMAISGFTTSAPGSLVGAAPAKPMLEPLILGFLQAEGLRGENIPDLAGALAQTLSNALTQMMSRLMVTPGIPSSPGATAGPGRLT</sequence>
<evidence type="ECO:0000313" key="2">
    <source>
        <dbReference type="Proteomes" id="UP000009026"/>
    </source>
</evidence>
<dbReference type="EMBL" id="CP012109">
    <property type="protein sequence ID" value="AKQ66596.1"/>
    <property type="molecule type" value="Genomic_DNA"/>
</dbReference>
<protein>
    <submittedName>
        <fullName evidence="1">Uncharacterized protein</fullName>
    </submittedName>
</protein>
<dbReference type="STRING" id="1297742.A176_003508"/>
<reference evidence="1 2" key="1">
    <citation type="journal article" date="2016" name="PLoS ONE">
        <title>Complete Genome Sequence and Comparative Genomics of a Novel Myxobacterium Myxococcus hansupus.</title>
        <authorList>
            <person name="Sharma G."/>
            <person name="Narwani T."/>
            <person name="Subramanian S."/>
        </authorList>
    </citation>
    <scope>NUCLEOTIDE SEQUENCE [LARGE SCALE GENOMIC DNA]</scope>
    <source>
        <strain evidence="2">mixupus</strain>
    </source>
</reference>
<dbReference type="PATRIC" id="fig|1297742.4.peg.3540"/>
<organism evidence="1 2">
    <name type="scientific">Pseudomyxococcus hansupus</name>
    <dbReference type="NCBI Taxonomy" id="1297742"/>
    <lineage>
        <taxon>Bacteria</taxon>
        <taxon>Pseudomonadati</taxon>
        <taxon>Myxococcota</taxon>
        <taxon>Myxococcia</taxon>
        <taxon>Myxococcales</taxon>
        <taxon>Cystobacterineae</taxon>
        <taxon>Myxococcaceae</taxon>
        <taxon>Pseudomyxococcus</taxon>
    </lineage>
</organism>
<dbReference type="KEGG" id="mym:A176_003508"/>
<gene>
    <name evidence="1" type="ORF">A176_003508</name>
</gene>
<evidence type="ECO:0000313" key="1">
    <source>
        <dbReference type="EMBL" id="AKQ66596.1"/>
    </source>
</evidence>
<dbReference type="Proteomes" id="UP000009026">
    <property type="component" value="Chromosome"/>
</dbReference>